<dbReference type="RefSeq" id="WP_212686457.1">
    <property type="nucleotide sequence ID" value="NZ_JAGSPN010000001.1"/>
</dbReference>
<dbReference type="AlphaFoldDB" id="A0A941DI03"/>
<organism evidence="1 2">
    <name type="scientific">Undibacterium luofuense</name>
    <dbReference type="NCBI Taxonomy" id="2828733"/>
    <lineage>
        <taxon>Bacteria</taxon>
        <taxon>Pseudomonadati</taxon>
        <taxon>Pseudomonadota</taxon>
        <taxon>Betaproteobacteria</taxon>
        <taxon>Burkholderiales</taxon>
        <taxon>Oxalobacteraceae</taxon>
        <taxon>Undibacterium</taxon>
    </lineage>
</organism>
<sequence>MSIFQIIAAILVLLLAAYLIYALIQPEDF</sequence>
<keyword evidence="2" id="KW-1185">Reference proteome</keyword>
<gene>
    <name evidence="1" type="primary">kdpF</name>
    <name evidence="1" type="ORF">KDM89_03125</name>
</gene>
<proteinExistence type="predicted"/>
<dbReference type="InterPro" id="IPR011726">
    <property type="entry name" value="KdpF"/>
</dbReference>
<name>A0A941DI03_9BURK</name>
<dbReference type="GO" id="GO:0008556">
    <property type="term" value="F:P-type potassium transmembrane transporter activity"/>
    <property type="evidence" value="ECO:0007669"/>
    <property type="project" value="InterPro"/>
</dbReference>
<protein>
    <submittedName>
        <fullName evidence="1">K(+)-transporting ATPase subunit F</fullName>
    </submittedName>
</protein>
<comment type="caution">
    <text evidence="1">The sequence shown here is derived from an EMBL/GenBank/DDBJ whole genome shotgun (WGS) entry which is preliminary data.</text>
</comment>
<dbReference type="EMBL" id="JAGSPN010000001">
    <property type="protein sequence ID" value="MBR7781123.1"/>
    <property type="molecule type" value="Genomic_DNA"/>
</dbReference>
<accession>A0A941DI03</accession>
<reference evidence="1" key="1">
    <citation type="submission" date="2021-04" db="EMBL/GenBank/DDBJ databases">
        <title>novel species isolated from subtropical streams in China.</title>
        <authorList>
            <person name="Lu H."/>
        </authorList>
    </citation>
    <scope>NUCLEOTIDE SEQUENCE</scope>
    <source>
        <strain evidence="1">LFS511W</strain>
    </source>
</reference>
<dbReference type="Pfam" id="PF09604">
    <property type="entry name" value="Potass_KdpF"/>
    <property type="match status" value="1"/>
</dbReference>
<dbReference type="GO" id="GO:0005886">
    <property type="term" value="C:plasma membrane"/>
    <property type="evidence" value="ECO:0007669"/>
    <property type="project" value="InterPro"/>
</dbReference>
<evidence type="ECO:0000313" key="1">
    <source>
        <dbReference type="EMBL" id="MBR7781123.1"/>
    </source>
</evidence>
<evidence type="ECO:0000313" key="2">
    <source>
        <dbReference type="Proteomes" id="UP000680067"/>
    </source>
</evidence>
<dbReference type="Proteomes" id="UP000680067">
    <property type="component" value="Unassembled WGS sequence"/>
</dbReference>
<dbReference type="NCBIfam" id="TIGR02115">
    <property type="entry name" value="potass_kdpF"/>
    <property type="match status" value="1"/>
</dbReference>